<dbReference type="PANTHER" id="PTHR10285">
    <property type="entry name" value="URIDINE KINASE"/>
    <property type="match status" value="1"/>
</dbReference>
<proteinExistence type="predicted"/>
<keyword evidence="2" id="KW-0418">Kinase</keyword>
<accession>A0A0M0JXQ3</accession>
<dbReference type="SUPFAM" id="SSF52540">
    <property type="entry name" value="P-loop containing nucleoside triphosphate hydrolases"/>
    <property type="match status" value="1"/>
</dbReference>
<dbReference type="InterPro" id="IPR027417">
    <property type="entry name" value="P-loop_NTPase"/>
</dbReference>
<evidence type="ECO:0000313" key="2">
    <source>
        <dbReference type="EMBL" id="KOO30918.1"/>
    </source>
</evidence>
<organism evidence="2 3">
    <name type="scientific">Chrysochromulina tobinii</name>
    <dbReference type="NCBI Taxonomy" id="1460289"/>
    <lineage>
        <taxon>Eukaryota</taxon>
        <taxon>Haptista</taxon>
        <taxon>Haptophyta</taxon>
        <taxon>Prymnesiophyceae</taxon>
        <taxon>Prymnesiales</taxon>
        <taxon>Chrysochromulinaceae</taxon>
        <taxon>Chrysochromulina</taxon>
    </lineage>
</organism>
<dbReference type="AlphaFoldDB" id="A0A0M0JXQ3"/>
<evidence type="ECO:0000259" key="1">
    <source>
        <dbReference type="Pfam" id="PF00485"/>
    </source>
</evidence>
<dbReference type="Gene3D" id="3.40.50.300">
    <property type="entry name" value="P-loop containing nucleotide triphosphate hydrolases"/>
    <property type="match status" value="1"/>
</dbReference>
<keyword evidence="2" id="KW-0808">Transferase</keyword>
<evidence type="ECO:0000313" key="3">
    <source>
        <dbReference type="Proteomes" id="UP000037460"/>
    </source>
</evidence>
<name>A0A0M0JXQ3_9EUKA</name>
<dbReference type="CDD" id="cd02028">
    <property type="entry name" value="UMPK_like"/>
    <property type="match status" value="1"/>
</dbReference>
<feature type="domain" description="Phosphoribulokinase/uridine kinase" evidence="1">
    <location>
        <begin position="150"/>
        <end position="357"/>
    </location>
</feature>
<dbReference type="Proteomes" id="UP000037460">
    <property type="component" value="Unassembled WGS sequence"/>
</dbReference>
<gene>
    <name evidence="2" type="ORF">Ctob_014502</name>
</gene>
<dbReference type="OrthoDB" id="10257085at2759"/>
<keyword evidence="3" id="KW-1185">Reference proteome</keyword>
<dbReference type="EMBL" id="JWZX01002129">
    <property type="protein sequence ID" value="KOO30918.1"/>
    <property type="molecule type" value="Genomic_DNA"/>
</dbReference>
<dbReference type="Pfam" id="PF00485">
    <property type="entry name" value="PRK"/>
    <property type="match status" value="1"/>
</dbReference>
<dbReference type="GO" id="GO:0005524">
    <property type="term" value="F:ATP binding"/>
    <property type="evidence" value="ECO:0007669"/>
    <property type="project" value="InterPro"/>
</dbReference>
<dbReference type="GO" id="GO:0016301">
    <property type="term" value="F:kinase activity"/>
    <property type="evidence" value="ECO:0007669"/>
    <property type="project" value="UniProtKB-KW"/>
</dbReference>
<dbReference type="InterPro" id="IPR006083">
    <property type="entry name" value="PRK/URK"/>
</dbReference>
<reference evidence="3" key="1">
    <citation type="journal article" date="2015" name="PLoS Genet.">
        <title>Genome Sequence and Transcriptome Analyses of Chrysochromulina tobin: Metabolic Tools for Enhanced Algal Fitness in the Prominent Order Prymnesiales (Haptophyceae).</title>
        <authorList>
            <person name="Hovde B.T."/>
            <person name="Deodato C.R."/>
            <person name="Hunsperger H.M."/>
            <person name="Ryken S.A."/>
            <person name="Yost W."/>
            <person name="Jha R.K."/>
            <person name="Patterson J."/>
            <person name="Monnat R.J. Jr."/>
            <person name="Barlow S.B."/>
            <person name="Starkenburg S.R."/>
            <person name="Cattolico R.A."/>
        </authorList>
    </citation>
    <scope>NUCLEOTIDE SEQUENCE</scope>
    <source>
        <strain evidence="3">CCMP291</strain>
    </source>
</reference>
<sequence length="421" mass="46088">MSAVSSAALGEQEQRLREGLLQACLRDPHAGGLLAPGTAPVPIEALTPTEIGARREALDGALRVVFQRLHALATARHGLGTATETLLLGAGQTAGEVSCVGELNSLQTCNRELHDFILHAEFRQEAKLAELASAIAARCTGSSDADRVGVVCIAGPTSSGKTTFATKLTMYLRNLGFTGRALTVDHYYLPLDRQPRYQARKLRSDVDYDHVESMDSDLVGEHINRLLAGEEVRTPVYNMKTGFRDGEGTPMKLPAPVEKSMLVIEGIHALNPEFLKTVPSKRLFKVYISPISSLQLDEANALKTTDNRLLRRMSRDYLFRGHSASKTLSMWANVRRGEHTWIFPHQDAVDMVVNSSHEYEMAILKPLVEPLLAAVPPDDAQYAAAVRLLSLLRLFHSASTAKVPTTSLLREFIGDGAFDCH</sequence>
<comment type="caution">
    <text evidence="2">The sequence shown here is derived from an EMBL/GenBank/DDBJ whole genome shotgun (WGS) entry which is preliminary data.</text>
</comment>
<protein>
    <submittedName>
        <fullName evidence="2">Uridine kinase</fullName>
    </submittedName>
</protein>